<dbReference type="Gene3D" id="3.50.50.60">
    <property type="entry name" value="FAD/NAD(P)-binding domain"/>
    <property type="match status" value="1"/>
</dbReference>
<organism evidence="6 7">
    <name type="scientific">Sus scrofa</name>
    <name type="common">Pig</name>
    <dbReference type="NCBI Taxonomy" id="9823"/>
    <lineage>
        <taxon>Eukaryota</taxon>
        <taxon>Metazoa</taxon>
        <taxon>Chordata</taxon>
        <taxon>Craniata</taxon>
        <taxon>Vertebrata</taxon>
        <taxon>Euteleostomi</taxon>
        <taxon>Mammalia</taxon>
        <taxon>Eutheria</taxon>
        <taxon>Laurasiatheria</taxon>
        <taxon>Artiodactyla</taxon>
        <taxon>Suina</taxon>
        <taxon>Suidae</taxon>
        <taxon>Sus</taxon>
    </lineage>
</organism>
<evidence type="ECO:0000259" key="4">
    <source>
        <dbReference type="Pfam" id="PF08669"/>
    </source>
</evidence>
<proteinExistence type="inferred from homology"/>
<dbReference type="PANTHER" id="PTHR13847">
    <property type="entry name" value="SARCOSINE DEHYDROGENASE-RELATED"/>
    <property type="match status" value="1"/>
</dbReference>
<evidence type="ECO:0000259" key="5">
    <source>
        <dbReference type="Pfam" id="PF16350"/>
    </source>
</evidence>
<dbReference type="InterPro" id="IPR036188">
    <property type="entry name" value="FAD/NAD-bd_sf"/>
</dbReference>
<dbReference type="InterPro" id="IPR006222">
    <property type="entry name" value="GCVT_N"/>
</dbReference>
<feature type="domain" description="GCVT N-terminal" evidence="3">
    <location>
        <begin position="505"/>
        <end position="631"/>
    </location>
</feature>
<dbReference type="Gene3D" id="3.30.1360.120">
    <property type="entry name" value="Probable tRNA modification gtpase trme, domain 1"/>
    <property type="match status" value="1"/>
</dbReference>
<comment type="similarity">
    <text evidence="1">Belongs to the GcvT family.</text>
</comment>
<protein>
    <recommendedName>
        <fullName evidence="8">Dimethylglycine dehydrogenase, mitochondrial</fullName>
    </recommendedName>
</protein>
<feature type="domain" description="Aminomethyltransferase C-terminal" evidence="4">
    <location>
        <begin position="651"/>
        <end position="729"/>
    </location>
</feature>
<dbReference type="SUPFAM" id="SSF54373">
    <property type="entry name" value="FAD-linked reductases, C-terminal domain"/>
    <property type="match status" value="1"/>
</dbReference>
<accession>A0A8D2A702</accession>
<evidence type="ECO:0000313" key="7">
    <source>
        <dbReference type="Proteomes" id="UP000694725"/>
    </source>
</evidence>
<feature type="domain" description="FAD dependent oxidoreductase central" evidence="5">
    <location>
        <begin position="417"/>
        <end position="470"/>
    </location>
</feature>
<feature type="domain" description="FAD dependent oxidoreductase" evidence="2">
    <location>
        <begin position="52"/>
        <end position="414"/>
    </location>
</feature>
<dbReference type="AlphaFoldDB" id="A0A8D2A702"/>
<dbReference type="InterPro" id="IPR027266">
    <property type="entry name" value="TrmE/GcvT-like"/>
</dbReference>
<sequence length="747" mass="83354">MFRPGAQRLRGLQLRSFPLRGSPGRPRSVCAREGEENAPLSAETRWKDRAETVIIGGGCVGVSLAYHLAKAGMKDVVLLEKSELTAGSTWHAAGLTTYFHPGINLKKIHYDSIKLYEKLEEETGQVVGFHQPGSIRIATTPVRVDEFKYQMTRTGWHATEQYIIGPEKIQEMFPLLNMNKILAGLYNPGDGHIDPYSLTMALAAGARKYGALLKYPAPVTSLKPRSDGTWDVETPQGSMRANRIVNAAGFWAREVGQMIGLEHPLIPVQHQYVVTSTIPEVKALKRELPVLRDLEGSYYLRQERDGLLFGPYESQEKMKLQDSWVTSGVPPGFGKELFESDLDRIMEHVEAAMEMVPVLKKADIINIVNGPITYSPDILPMVGPHQGVRNYWVAIGFGYGIIHAGGVGKYLSDWILHGEPPFDLIELDPNRYGKWTTTQYTEAKARESYGFNNIVGYPKEERFAGRPTQRISGLYKTLKSKCSMGFHAGWEQPHWFYKPDQDPGYRWIEEEAVTGGYNGEIKNMTDVLGVLGVAGPHARKVLQKLTSEDLSDGAFKFLQTKAFKVANIPVTAIRISYTGELGWELYHRREDSAALYDIIMNAGQEEGIDNFGTYAMNALRLEKAFRAWGSEPADFIGKQALKQIKAKGLKRRLVCLTLATDDVDPEGNESIWYDGKVVGNTTSGSYSYSIQKSLAFAYVPVELSKVGQQVEVELLGKNYPATVIQEPLVLTEPTRNRLQKKGGKDKI</sequence>
<dbReference type="Pfam" id="PF16350">
    <property type="entry name" value="FAO_M"/>
    <property type="match status" value="1"/>
</dbReference>
<dbReference type="SUPFAM" id="SSF101790">
    <property type="entry name" value="Aminomethyltransferase beta-barrel domain"/>
    <property type="match status" value="1"/>
</dbReference>
<dbReference type="Proteomes" id="UP000694725">
    <property type="component" value="Unplaced"/>
</dbReference>
<dbReference type="InterPro" id="IPR029043">
    <property type="entry name" value="GcvT/YgfZ_C"/>
</dbReference>
<dbReference type="Gene3D" id="2.40.30.110">
    <property type="entry name" value="Aminomethyltransferase beta-barrel domains"/>
    <property type="match status" value="1"/>
</dbReference>
<dbReference type="SUPFAM" id="SSF103025">
    <property type="entry name" value="Folate-binding domain"/>
    <property type="match status" value="1"/>
</dbReference>
<evidence type="ECO:0000259" key="2">
    <source>
        <dbReference type="Pfam" id="PF01266"/>
    </source>
</evidence>
<dbReference type="Gene3D" id="3.30.9.10">
    <property type="entry name" value="D-Amino Acid Oxidase, subunit A, domain 2"/>
    <property type="match status" value="1"/>
</dbReference>
<dbReference type="InterPro" id="IPR006076">
    <property type="entry name" value="FAD-dep_OxRdtase"/>
</dbReference>
<evidence type="ECO:0000313" key="6">
    <source>
        <dbReference type="Ensembl" id="ENSSSCP00065046902.1"/>
    </source>
</evidence>
<dbReference type="InterPro" id="IPR032503">
    <property type="entry name" value="FAO_M"/>
</dbReference>
<dbReference type="Pfam" id="PF01266">
    <property type="entry name" value="DAO"/>
    <property type="match status" value="1"/>
</dbReference>
<reference evidence="6" key="1">
    <citation type="submission" date="2025-08" db="UniProtKB">
        <authorList>
            <consortium name="Ensembl"/>
        </authorList>
    </citation>
    <scope>IDENTIFICATION</scope>
</reference>
<dbReference type="FunFam" id="3.30.1360.120:FF:000009">
    <property type="entry name" value="dimethylglycine dehydrogenase, mitochondrial"/>
    <property type="match status" value="1"/>
</dbReference>
<name>A0A8D2A702_PIG</name>
<dbReference type="SUPFAM" id="SSF51905">
    <property type="entry name" value="FAD/NAD(P)-binding domain"/>
    <property type="match status" value="1"/>
</dbReference>
<evidence type="ECO:0000256" key="1">
    <source>
        <dbReference type="ARBA" id="ARBA00008609"/>
    </source>
</evidence>
<dbReference type="FunFam" id="2.40.30.110:FF:000005">
    <property type="entry name" value="dimethylglycine dehydrogenase, mitochondrial"/>
    <property type="match status" value="1"/>
</dbReference>
<dbReference type="InterPro" id="IPR013977">
    <property type="entry name" value="GcvT_C"/>
</dbReference>
<dbReference type="PANTHER" id="PTHR13847:SF187">
    <property type="entry name" value="DIMETHYLGLYCINE DEHYDROGENASE, MITOCHONDRIAL"/>
    <property type="match status" value="1"/>
</dbReference>
<dbReference type="Pfam" id="PF08669">
    <property type="entry name" value="GCV_T_C"/>
    <property type="match status" value="1"/>
</dbReference>
<evidence type="ECO:0000259" key="3">
    <source>
        <dbReference type="Pfam" id="PF01571"/>
    </source>
</evidence>
<dbReference type="Pfam" id="PF01571">
    <property type="entry name" value="GCV_T"/>
    <property type="match status" value="1"/>
</dbReference>
<evidence type="ECO:0008006" key="8">
    <source>
        <dbReference type="Google" id="ProtNLM"/>
    </source>
</evidence>
<dbReference type="Ensembl" id="ENSSSCT00065105663.1">
    <property type="protein sequence ID" value="ENSSSCP00065046902.1"/>
    <property type="gene ID" value="ENSSSCG00065076415.1"/>
</dbReference>